<dbReference type="InterPro" id="IPR036653">
    <property type="entry name" value="CinA-like_C"/>
</dbReference>
<dbReference type="SUPFAM" id="SSF142433">
    <property type="entry name" value="CinA-like"/>
    <property type="match status" value="1"/>
</dbReference>
<evidence type="ECO:0000313" key="2">
    <source>
        <dbReference type="EMBL" id="STP08839.1"/>
    </source>
</evidence>
<accession>A0A377JM23</accession>
<dbReference type="Proteomes" id="UP000255335">
    <property type="component" value="Unassembled WGS sequence"/>
</dbReference>
<evidence type="ECO:0000313" key="3">
    <source>
        <dbReference type="Proteomes" id="UP000255335"/>
    </source>
</evidence>
<protein>
    <submittedName>
        <fullName evidence="2">Molybdenum cofactor biosynthesis protein</fullName>
    </submittedName>
</protein>
<dbReference type="RefSeq" id="WP_115025657.1">
    <property type="nucleotide sequence ID" value="NZ_UGHZ01000001.1"/>
</dbReference>
<gene>
    <name evidence="2" type="primary">ygaD</name>
    <name evidence="2" type="ORF">NCTC12221_00258</name>
</gene>
<evidence type="ECO:0000259" key="1">
    <source>
        <dbReference type="Pfam" id="PF02464"/>
    </source>
</evidence>
<proteinExistence type="predicted"/>
<dbReference type="InterPro" id="IPR008136">
    <property type="entry name" value="CinA_C"/>
</dbReference>
<dbReference type="NCBIfam" id="TIGR00199">
    <property type="entry name" value="PncC_domain"/>
    <property type="match status" value="1"/>
</dbReference>
<dbReference type="Gene3D" id="3.90.950.20">
    <property type="entry name" value="CinA-like"/>
    <property type="match status" value="1"/>
</dbReference>
<sequence length="170" mass="17585">MKPKSVTDSIILHSDLAHKALILLSQKGLKVGIAESCTGGLLSYHFTSLAGASNVLDGAMISYANEIKASWLGVDRGDLQSFGAVSEQVVRGMCEGILQQTQADVAMATSGIAGPSGGSSQKPVGSVFVGVQLKGESAHIAYCHFGGDRLSVQSQSCAKALEMLIMALDS</sequence>
<dbReference type="EMBL" id="UGHZ01000001">
    <property type="protein sequence ID" value="STP08839.1"/>
    <property type="molecule type" value="Genomic_DNA"/>
</dbReference>
<organism evidence="2 3">
    <name type="scientific">Helicobacter cinaedi</name>
    <dbReference type="NCBI Taxonomy" id="213"/>
    <lineage>
        <taxon>Bacteria</taxon>
        <taxon>Pseudomonadati</taxon>
        <taxon>Campylobacterota</taxon>
        <taxon>Epsilonproteobacteria</taxon>
        <taxon>Campylobacterales</taxon>
        <taxon>Helicobacteraceae</taxon>
        <taxon>Helicobacter</taxon>
    </lineage>
</organism>
<name>A0A377JM23_9HELI</name>
<feature type="domain" description="CinA C-terminal" evidence="1">
    <location>
        <begin position="15"/>
        <end position="166"/>
    </location>
</feature>
<dbReference type="Pfam" id="PF02464">
    <property type="entry name" value="CinA"/>
    <property type="match status" value="1"/>
</dbReference>
<reference evidence="2 3" key="1">
    <citation type="submission" date="2018-06" db="EMBL/GenBank/DDBJ databases">
        <authorList>
            <consortium name="Pathogen Informatics"/>
            <person name="Doyle S."/>
        </authorList>
    </citation>
    <scope>NUCLEOTIDE SEQUENCE [LARGE SCALE GENOMIC DNA]</scope>
    <source>
        <strain evidence="2 3">NCTC12221</strain>
    </source>
</reference>
<dbReference type="AlphaFoldDB" id="A0A377JM23"/>